<evidence type="ECO:0008006" key="4">
    <source>
        <dbReference type="Google" id="ProtNLM"/>
    </source>
</evidence>
<dbReference type="OrthoDB" id="8581113at2"/>
<name>A0A158C1U1_9BURK</name>
<feature type="transmembrane region" description="Helical" evidence="1">
    <location>
        <begin position="66"/>
        <end position="87"/>
    </location>
</feature>
<proteinExistence type="predicted"/>
<evidence type="ECO:0000256" key="1">
    <source>
        <dbReference type="SAM" id="Phobius"/>
    </source>
</evidence>
<dbReference type="RefSeq" id="WP_061162735.1">
    <property type="nucleotide sequence ID" value="NZ_FCOI02000019.1"/>
</dbReference>
<keyword evidence="1" id="KW-0812">Transmembrane</keyword>
<dbReference type="Gene3D" id="3.40.50.2000">
    <property type="entry name" value="Glycogen Phosphorylase B"/>
    <property type="match status" value="1"/>
</dbReference>
<dbReference type="EMBL" id="FCOI02000019">
    <property type="protein sequence ID" value="SAK76325.1"/>
    <property type="molecule type" value="Genomic_DNA"/>
</dbReference>
<dbReference type="SUPFAM" id="SSF53756">
    <property type="entry name" value="UDP-Glycosyltransferase/glycogen phosphorylase"/>
    <property type="match status" value="1"/>
</dbReference>
<keyword evidence="1" id="KW-0472">Membrane</keyword>
<sequence>MTTLDEVHALTHAGSLLSPRGEIVAPYDLEVAHADAAGFSALPASILNADREPFDPDYARARRVHLVNAFGVTLGDSIIGLAALFAVKRLYPHLRFTIYRPARAPRHVQRLYELAAPRAGDVVELPVPLASLPAGELTIDIGNQLFWPRFASMPMIDFFLWAMGVAPSGIAAGDKRNRWLADVPLNAIDSAPYALFCPDASTPVRSIPASMRGRIVARLADETGLPVMGFGAVDHPRYRDIAPLCTNTDDFLAWIGHARYLVTADTAALHIGAGFDIPTTAFFTTIPASMRARDYANCVAVEFGLPHLRGIHASARPADLDALERAYREYDWRAMPFARDVSWTTPGLSAPCLPETSAGGHTAPQPSR</sequence>
<dbReference type="Proteomes" id="UP000054624">
    <property type="component" value="Unassembled WGS sequence"/>
</dbReference>
<evidence type="ECO:0000313" key="3">
    <source>
        <dbReference type="Proteomes" id="UP000054624"/>
    </source>
</evidence>
<evidence type="ECO:0000313" key="2">
    <source>
        <dbReference type="EMBL" id="SAK76325.1"/>
    </source>
</evidence>
<keyword evidence="1" id="KW-1133">Transmembrane helix</keyword>
<dbReference type="STRING" id="1777137.AWB76_05000"/>
<keyword evidence="3" id="KW-1185">Reference proteome</keyword>
<dbReference type="AlphaFoldDB" id="A0A158C1U1"/>
<gene>
    <name evidence="2" type="ORF">AWB76_05000</name>
</gene>
<organism evidence="2 3">
    <name type="scientific">Caballeronia temeraria</name>
    <dbReference type="NCBI Taxonomy" id="1777137"/>
    <lineage>
        <taxon>Bacteria</taxon>
        <taxon>Pseudomonadati</taxon>
        <taxon>Pseudomonadota</taxon>
        <taxon>Betaproteobacteria</taxon>
        <taxon>Burkholderiales</taxon>
        <taxon>Burkholderiaceae</taxon>
        <taxon>Caballeronia</taxon>
    </lineage>
</organism>
<accession>A0A158C1U1</accession>
<protein>
    <recommendedName>
        <fullName evidence="4">ADP-heptose--LPS heptosyltransferase</fullName>
    </recommendedName>
</protein>
<reference evidence="3" key="1">
    <citation type="submission" date="2016-01" db="EMBL/GenBank/DDBJ databases">
        <authorList>
            <person name="Peeters Charlotte."/>
        </authorList>
    </citation>
    <scope>NUCLEOTIDE SEQUENCE [LARGE SCALE GENOMIC DNA]</scope>
</reference>